<dbReference type="STRING" id="1121284.SAMN05660493_01300"/>
<name>A0A1U7PXR0_9FLAO</name>
<dbReference type="RefSeq" id="WP_076782825.1">
    <property type="nucleotide sequence ID" value="NZ_FTPU01000011.1"/>
</dbReference>
<dbReference type="SUPFAM" id="SSF53474">
    <property type="entry name" value="alpha/beta-Hydrolases"/>
    <property type="match status" value="1"/>
</dbReference>
<gene>
    <name evidence="1" type="ORF">SAMN05660493_01300</name>
</gene>
<evidence type="ECO:0008006" key="3">
    <source>
        <dbReference type="Google" id="ProtNLM"/>
    </source>
</evidence>
<dbReference type="Proteomes" id="UP000187261">
    <property type="component" value="Unassembled WGS sequence"/>
</dbReference>
<accession>A0A1U7PXR0</accession>
<organism evidence="1 2">
    <name type="scientific">Epilithonimonas bovis DSM 19482</name>
    <dbReference type="NCBI Taxonomy" id="1121284"/>
    <lineage>
        <taxon>Bacteria</taxon>
        <taxon>Pseudomonadati</taxon>
        <taxon>Bacteroidota</taxon>
        <taxon>Flavobacteriia</taxon>
        <taxon>Flavobacteriales</taxon>
        <taxon>Weeksellaceae</taxon>
        <taxon>Chryseobacterium group</taxon>
        <taxon>Epilithonimonas</taxon>
    </lineage>
</organism>
<sequence>MKLYIISGLGADEKVLEKLSFNPNIQPVHISWLIPEKDEEFHHYIGRMADCIDNTEDFYLMGYSFGGIIVQEIHKIKPAKKVVILGSIRSDKEKSRLIKLGEVTHLTKYLPVRLFNENSAAFYTFFRKLFDPKNPALLQYFRVRDPYYLKWSVDKISAWRFDAIDDVIQIMGDRDIVFPLKNSRPDYVIKNATHLFPATKAKQVSDILKTIFV</sequence>
<reference evidence="2" key="1">
    <citation type="submission" date="2016-10" db="EMBL/GenBank/DDBJ databases">
        <authorList>
            <person name="Varghese N."/>
            <person name="Submissions S."/>
        </authorList>
    </citation>
    <scope>NUCLEOTIDE SEQUENCE [LARGE SCALE GENOMIC DNA]</scope>
    <source>
        <strain evidence="2">DSM 19482</strain>
    </source>
</reference>
<dbReference type="OrthoDB" id="659408at2"/>
<dbReference type="EMBL" id="FTPU01000011">
    <property type="protein sequence ID" value="SIT96611.1"/>
    <property type="molecule type" value="Genomic_DNA"/>
</dbReference>
<dbReference type="Gene3D" id="3.40.50.1820">
    <property type="entry name" value="alpha/beta hydrolase"/>
    <property type="match status" value="1"/>
</dbReference>
<proteinExistence type="predicted"/>
<protein>
    <recommendedName>
        <fullName evidence="3">Pimeloyl-ACP methyl ester carboxylesterase</fullName>
    </recommendedName>
</protein>
<dbReference type="AlphaFoldDB" id="A0A1U7PXR0"/>
<evidence type="ECO:0000313" key="2">
    <source>
        <dbReference type="Proteomes" id="UP000187261"/>
    </source>
</evidence>
<dbReference type="InterPro" id="IPR029058">
    <property type="entry name" value="AB_hydrolase_fold"/>
</dbReference>
<evidence type="ECO:0000313" key="1">
    <source>
        <dbReference type="EMBL" id="SIT96611.1"/>
    </source>
</evidence>
<keyword evidence="2" id="KW-1185">Reference proteome</keyword>